<evidence type="ECO:0000313" key="2">
    <source>
        <dbReference type="EMBL" id="MPC46829.1"/>
    </source>
</evidence>
<proteinExistence type="predicted"/>
<comment type="caution">
    <text evidence="2">The sequence shown here is derived from an EMBL/GenBank/DDBJ whole genome shotgun (WGS) entry which is preliminary data.</text>
</comment>
<feature type="compositionally biased region" description="Basic residues" evidence="1">
    <location>
        <begin position="79"/>
        <end position="92"/>
    </location>
</feature>
<reference evidence="2 3" key="1">
    <citation type="submission" date="2019-05" db="EMBL/GenBank/DDBJ databases">
        <title>Another draft genome of Portunus trituberculatus and its Hox gene families provides insights of decapod evolution.</title>
        <authorList>
            <person name="Jeong J.-H."/>
            <person name="Song I."/>
            <person name="Kim S."/>
            <person name="Choi T."/>
            <person name="Kim D."/>
            <person name="Ryu S."/>
            <person name="Kim W."/>
        </authorList>
    </citation>
    <scope>NUCLEOTIDE SEQUENCE [LARGE SCALE GENOMIC DNA]</scope>
    <source>
        <tissue evidence="2">Muscle</tissue>
    </source>
</reference>
<protein>
    <submittedName>
        <fullName evidence="2">Uncharacterized protein</fullName>
    </submittedName>
</protein>
<organism evidence="2 3">
    <name type="scientific">Portunus trituberculatus</name>
    <name type="common">Swimming crab</name>
    <name type="synonym">Neptunus trituberculatus</name>
    <dbReference type="NCBI Taxonomy" id="210409"/>
    <lineage>
        <taxon>Eukaryota</taxon>
        <taxon>Metazoa</taxon>
        <taxon>Ecdysozoa</taxon>
        <taxon>Arthropoda</taxon>
        <taxon>Crustacea</taxon>
        <taxon>Multicrustacea</taxon>
        <taxon>Malacostraca</taxon>
        <taxon>Eumalacostraca</taxon>
        <taxon>Eucarida</taxon>
        <taxon>Decapoda</taxon>
        <taxon>Pleocyemata</taxon>
        <taxon>Brachyura</taxon>
        <taxon>Eubrachyura</taxon>
        <taxon>Portunoidea</taxon>
        <taxon>Portunidae</taxon>
        <taxon>Portuninae</taxon>
        <taxon>Portunus</taxon>
    </lineage>
</organism>
<evidence type="ECO:0000256" key="1">
    <source>
        <dbReference type="SAM" id="MobiDB-lite"/>
    </source>
</evidence>
<feature type="region of interest" description="Disordered" evidence="1">
    <location>
        <begin position="1"/>
        <end position="103"/>
    </location>
</feature>
<gene>
    <name evidence="2" type="ORF">E2C01_040559</name>
</gene>
<name>A0A5B7FNJ8_PORTR</name>
<keyword evidence="3" id="KW-1185">Reference proteome</keyword>
<sequence>MIPRRKRKPITLRQFPSDCPPLYSAAARSPSGDTEICQKPQEGTELGGLRGRDMNATLEPSNKRQPFITLLDKPSHSAPPHKPHTAAHRFAPRRSAQPVNKQP</sequence>
<evidence type="ECO:0000313" key="3">
    <source>
        <dbReference type="Proteomes" id="UP000324222"/>
    </source>
</evidence>
<dbReference type="EMBL" id="VSRR010007403">
    <property type="protein sequence ID" value="MPC46829.1"/>
    <property type="molecule type" value="Genomic_DNA"/>
</dbReference>
<dbReference type="Proteomes" id="UP000324222">
    <property type="component" value="Unassembled WGS sequence"/>
</dbReference>
<accession>A0A5B7FNJ8</accession>
<dbReference type="AlphaFoldDB" id="A0A5B7FNJ8"/>
<feature type="compositionally biased region" description="Basic residues" evidence="1">
    <location>
        <begin position="1"/>
        <end position="10"/>
    </location>
</feature>